<feature type="domain" description="Phage tail collar" evidence="3">
    <location>
        <begin position="131"/>
        <end position="178"/>
    </location>
</feature>
<gene>
    <name evidence="4" type="ORF">HGO23_04295</name>
</gene>
<name>A0ABX7VJN4_XENBU</name>
<dbReference type="InterPro" id="IPR011083">
    <property type="entry name" value="Phage_tail_collar_dom"/>
</dbReference>
<dbReference type="InterPro" id="IPR005068">
    <property type="entry name" value="Phage_lambda_Stf-r2"/>
</dbReference>
<sequence>MQDKKPDVPVSEYGNLVIVTTPEYVKDSIKEAIAEHAASRNHPYATLNDRGFVTLSNDACSDSETHAATSKAVKAVNDLANTANQNANNANDNANTRLAKDQNGADIPNKEEFVKNLGLEPIMEGLSLPVGVPVPWPTETPPEGWLICNGDSFDKGRYPKLAFAYPSGVLPDLRGEFIRGWDDSGQIDPNRSLLSHQNFAFQNHFHALPTSNGDNGIVEKGITTVFDDGKANNFAVNIETTTGPVGNNAGLWNYNYFRTYSTSVYGGFSVADETRPRNVAFNYIVRAA</sequence>
<dbReference type="PANTHER" id="PTHR35191">
    <property type="entry name" value="PROPHAGE SIDE TAIL FIBER PROTEIN HOMOLOG STFQ-RELATED"/>
    <property type="match status" value="1"/>
</dbReference>
<evidence type="ECO:0000259" key="3">
    <source>
        <dbReference type="Pfam" id="PF07484"/>
    </source>
</evidence>
<dbReference type="Pfam" id="PF07484">
    <property type="entry name" value="Collar"/>
    <property type="match status" value="1"/>
</dbReference>
<dbReference type="InterPro" id="IPR051934">
    <property type="entry name" value="Phage_Tail_Fiber_Structural"/>
</dbReference>
<dbReference type="RefSeq" id="WP_209028080.1">
    <property type="nucleotide sequence ID" value="NZ_CP072455.1"/>
</dbReference>
<evidence type="ECO:0000313" key="4">
    <source>
        <dbReference type="EMBL" id="QTL40615.1"/>
    </source>
</evidence>
<reference evidence="4 5" key="1">
    <citation type="submission" date="2021-03" db="EMBL/GenBank/DDBJ databases">
        <title>Complete Genome Sequence Data of Xenorhabdus budapestensis strain C72, a Candidate Biological Control Agent, from China.</title>
        <authorList>
            <person name="LI B."/>
            <person name="WANG S."/>
            <person name="QIU D."/>
        </authorList>
    </citation>
    <scope>NUCLEOTIDE SEQUENCE [LARGE SCALE GENOMIC DNA]</scope>
    <source>
        <strain evidence="4 5">C-7-2</strain>
    </source>
</reference>
<dbReference type="Pfam" id="PF03406">
    <property type="entry name" value="Phage_fiber_2"/>
    <property type="match status" value="1"/>
</dbReference>
<keyword evidence="2" id="KW-0945">Host-virus interaction</keyword>
<evidence type="ECO:0000256" key="2">
    <source>
        <dbReference type="ARBA" id="ARBA00022581"/>
    </source>
</evidence>
<proteinExistence type="predicted"/>
<accession>A0ABX7VJN4</accession>
<organism evidence="4 5">
    <name type="scientific">Xenorhabdus budapestensis</name>
    <dbReference type="NCBI Taxonomy" id="290110"/>
    <lineage>
        <taxon>Bacteria</taxon>
        <taxon>Pseudomonadati</taxon>
        <taxon>Pseudomonadota</taxon>
        <taxon>Gammaproteobacteria</taxon>
        <taxon>Enterobacterales</taxon>
        <taxon>Morganellaceae</taxon>
        <taxon>Xenorhabdus</taxon>
    </lineage>
</organism>
<dbReference type="PANTHER" id="PTHR35191:SF1">
    <property type="entry name" value="PROPHAGE SIDE TAIL FIBER PROTEIN HOMOLOG STFQ-RELATED"/>
    <property type="match status" value="1"/>
</dbReference>
<dbReference type="SUPFAM" id="SSF88874">
    <property type="entry name" value="Receptor-binding domain of short tail fibre protein gp12"/>
    <property type="match status" value="1"/>
</dbReference>
<evidence type="ECO:0000313" key="5">
    <source>
        <dbReference type="Proteomes" id="UP000665047"/>
    </source>
</evidence>
<dbReference type="EMBL" id="CP072455">
    <property type="protein sequence ID" value="QTL40615.1"/>
    <property type="molecule type" value="Genomic_DNA"/>
</dbReference>
<evidence type="ECO:0000256" key="1">
    <source>
        <dbReference type="ARBA" id="ARBA00004328"/>
    </source>
</evidence>
<dbReference type="Gene3D" id="3.90.1340.10">
    <property type="entry name" value="Phage tail collar domain"/>
    <property type="match status" value="1"/>
</dbReference>
<dbReference type="InterPro" id="IPR037053">
    <property type="entry name" value="Phage_tail_collar_dom_sf"/>
</dbReference>
<comment type="subcellular location">
    <subcellularLocation>
        <location evidence="1">Virion</location>
    </subcellularLocation>
</comment>
<protein>
    <submittedName>
        <fullName evidence="4">Tail fiber protein</fullName>
    </submittedName>
</protein>
<keyword evidence="5" id="KW-1185">Reference proteome</keyword>
<dbReference type="Proteomes" id="UP000665047">
    <property type="component" value="Chromosome"/>
</dbReference>